<reference evidence="2" key="1">
    <citation type="submission" date="2020-02" db="EMBL/GenBank/DDBJ databases">
        <authorList>
            <person name="Meier V. D."/>
        </authorList>
    </citation>
    <scope>NUCLEOTIDE SEQUENCE</scope>
    <source>
        <strain evidence="2">AVDCRST_MAG89</strain>
    </source>
</reference>
<dbReference type="AlphaFoldDB" id="A0A6J4KE11"/>
<dbReference type="EMBL" id="CADCTV010000137">
    <property type="protein sequence ID" value="CAA9303171.1"/>
    <property type="molecule type" value="Genomic_DNA"/>
</dbReference>
<organism evidence="2">
    <name type="scientific">uncultured Gemmatimonadota bacterium</name>
    <dbReference type="NCBI Taxonomy" id="203437"/>
    <lineage>
        <taxon>Bacteria</taxon>
        <taxon>Pseudomonadati</taxon>
        <taxon>Gemmatimonadota</taxon>
        <taxon>environmental samples</taxon>
    </lineage>
</organism>
<proteinExistence type="predicted"/>
<feature type="region of interest" description="Disordered" evidence="1">
    <location>
        <begin position="130"/>
        <end position="157"/>
    </location>
</feature>
<protein>
    <submittedName>
        <fullName evidence="2">Uncharacterized protein</fullName>
    </submittedName>
</protein>
<feature type="compositionally biased region" description="Basic and acidic residues" evidence="1">
    <location>
        <begin position="99"/>
        <end position="116"/>
    </location>
</feature>
<accession>A0A6J4KE11</accession>
<evidence type="ECO:0000313" key="2">
    <source>
        <dbReference type="EMBL" id="CAA9303171.1"/>
    </source>
</evidence>
<gene>
    <name evidence="2" type="ORF">AVDCRST_MAG89-620</name>
</gene>
<name>A0A6J4KE11_9BACT</name>
<sequence>MDQDQGGDDTLRGVEDTAARVAREAAGSLDENVRAMHGGQETDYAFRLPPDMAEADRVRGADDVDLMKRQANIAETQRQAAQLLQENAERLRQTGQELQRTEGAVRDNRSDVGDIRDNVRALGDQLSNVSARISRTEVPRVEGSEDGGTGGDADARG</sequence>
<feature type="compositionally biased region" description="Basic and acidic residues" evidence="1">
    <location>
        <begin position="134"/>
        <end position="143"/>
    </location>
</feature>
<evidence type="ECO:0000256" key="1">
    <source>
        <dbReference type="SAM" id="MobiDB-lite"/>
    </source>
</evidence>
<feature type="region of interest" description="Disordered" evidence="1">
    <location>
        <begin position="91"/>
        <end position="116"/>
    </location>
</feature>